<dbReference type="RefSeq" id="YP_009659456.1">
    <property type="nucleotide sequence ID" value="NC_042887.1"/>
</dbReference>
<evidence type="ECO:0000259" key="19">
    <source>
        <dbReference type="Pfam" id="PF01010"/>
    </source>
</evidence>
<dbReference type="InterPro" id="IPR003945">
    <property type="entry name" value="NU5C-like"/>
</dbReference>
<feature type="domain" description="NADH:quinone oxidoreductase/Mrp antiporter transmembrane" evidence="17">
    <location>
        <begin position="141"/>
        <end position="441"/>
    </location>
</feature>
<dbReference type="PANTHER" id="PTHR42829:SF2">
    <property type="entry name" value="NADH-UBIQUINONE OXIDOREDUCTASE CHAIN 5"/>
    <property type="match status" value="1"/>
</dbReference>
<keyword evidence="16 20" id="KW-0934">Plastid</keyword>
<dbReference type="GO" id="GO:0048038">
    <property type="term" value="F:quinone binding"/>
    <property type="evidence" value="ECO:0007669"/>
    <property type="project" value="UniProtKB-KW"/>
</dbReference>
<comment type="function">
    <text evidence="1 16">NDH shuttles electrons from NAD(P)H:plastoquinone, via FMN and iron-sulfur (Fe-S) centers, to quinones in the photosynthetic chain and possibly in a chloroplast respiratory chain. The immediate electron acceptor for the enzyme in this species is believed to be plastoquinone. Couples the redox reaction to proton translocation, and thus conserves the redox energy in a proton gradient.</text>
</comment>
<feature type="transmembrane region" description="Helical" evidence="16">
    <location>
        <begin position="426"/>
        <end position="447"/>
    </location>
</feature>
<evidence type="ECO:0000256" key="12">
    <source>
        <dbReference type="ARBA" id="ARBA00023027"/>
    </source>
</evidence>
<dbReference type="EMBL" id="MK645896">
    <property type="protein sequence ID" value="QCR64575.1"/>
    <property type="molecule type" value="Genomic_DNA"/>
</dbReference>
<feature type="transmembrane region" description="Helical" evidence="16">
    <location>
        <begin position="393"/>
        <end position="414"/>
    </location>
</feature>
<feature type="transmembrane region" description="Helical" evidence="16">
    <location>
        <begin position="121"/>
        <end position="140"/>
    </location>
</feature>
<comment type="catalytic activity">
    <reaction evidence="15 16">
        <text>a plastoquinone + NADH + (n+1) H(+)(in) = a plastoquinol + NAD(+) + n H(+)(out)</text>
        <dbReference type="Rhea" id="RHEA:42608"/>
        <dbReference type="Rhea" id="RHEA-COMP:9561"/>
        <dbReference type="Rhea" id="RHEA-COMP:9562"/>
        <dbReference type="ChEBI" id="CHEBI:15378"/>
        <dbReference type="ChEBI" id="CHEBI:17757"/>
        <dbReference type="ChEBI" id="CHEBI:57540"/>
        <dbReference type="ChEBI" id="CHEBI:57945"/>
        <dbReference type="ChEBI" id="CHEBI:62192"/>
    </reaction>
</comment>
<dbReference type="EC" id="7.1.1.-" evidence="16"/>
<keyword evidence="16" id="KW-0813">Transport</keyword>
<dbReference type="GO" id="GO:0003954">
    <property type="term" value="F:NADH dehydrogenase activity"/>
    <property type="evidence" value="ECO:0007669"/>
    <property type="project" value="TreeGrafter"/>
</dbReference>
<evidence type="ECO:0000256" key="15">
    <source>
        <dbReference type="ARBA" id="ARBA00048026"/>
    </source>
</evidence>
<comment type="subcellular location">
    <subcellularLocation>
        <location evidence="2 16">Plastid</location>
        <location evidence="2 16">Chloroplast thylakoid membrane</location>
        <topology evidence="2 16">Multi-pass membrane protein</topology>
    </subcellularLocation>
</comment>
<dbReference type="PRINTS" id="PR01434">
    <property type="entry name" value="NADHDHGNASE5"/>
</dbReference>
<evidence type="ECO:0000256" key="3">
    <source>
        <dbReference type="ARBA" id="ARBA00008200"/>
    </source>
</evidence>
<dbReference type="GeneID" id="40507167"/>
<keyword evidence="16" id="KW-0793">Thylakoid</keyword>
<comment type="similarity">
    <text evidence="3 16">Belongs to the complex I subunit 5 family.</text>
</comment>
<accession>A0A4P8UAS4</accession>
<evidence type="ECO:0000256" key="10">
    <source>
        <dbReference type="ARBA" id="ARBA00022967"/>
    </source>
</evidence>
<feature type="transmembrane region" description="Helical" evidence="16">
    <location>
        <begin position="259"/>
        <end position="277"/>
    </location>
</feature>
<gene>
    <name evidence="16 20" type="primary">ndhF</name>
</gene>
<dbReference type="NCBIfam" id="TIGR01974">
    <property type="entry name" value="NDH_I_L"/>
    <property type="match status" value="1"/>
</dbReference>
<feature type="transmembrane region" description="Helical" evidence="16">
    <location>
        <begin position="289"/>
        <end position="311"/>
    </location>
</feature>
<keyword evidence="16 20" id="KW-0150">Chloroplast</keyword>
<evidence type="ECO:0000259" key="17">
    <source>
        <dbReference type="Pfam" id="PF00361"/>
    </source>
</evidence>
<feature type="transmembrane region" description="Helical" evidence="16">
    <location>
        <begin position="645"/>
        <end position="665"/>
    </location>
</feature>
<feature type="transmembrane region" description="Helical" evidence="16">
    <location>
        <begin position="147"/>
        <end position="166"/>
    </location>
</feature>
<proteinExistence type="inferred from homology"/>
<keyword evidence="7 16" id="KW-0874">Quinone</keyword>
<dbReference type="Pfam" id="PF00662">
    <property type="entry name" value="Proton_antipo_N"/>
    <property type="match status" value="1"/>
</dbReference>
<evidence type="ECO:0000256" key="4">
    <source>
        <dbReference type="ARBA" id="ARBA00011199"/>
    </source>
</evidence>
<feature type="transmembrane region" description="Helical" evidence="16">
    <location>
        <begin position="327"/>
        <end position="347"/>
    </location>
</feature>
<keyword evidence="6 16" id="KW-0812">Transmembrane</keyword>
<dbReference type="Gene3D" id="1.20.5.2700">
    <property type="match status" value="1"/>
</dbReference>
<keyword evidence="10" id="KW-1278">Translocase</keyword>
<evidence type="ECO:0000256" key="1">
    <source>
        <dbReference type="ARBA" id="ARBA00004059"/>
    </source>
</evidence>
<name>A0A4P8UAS4_9MARC</name>
<dbReference type="GO" id="GO:0009535">
    <property type="term" value="C:chloroplast thylakoid membrane"/>
    <property type="evidence" value="ECO:0007669"/>
    <property type="project" value="UniProtKB-SubCell"/>
</dbReference>
<feature type="transmembrane region" description="Helical" evidence="16">
    <location>
        <begin position="178"/>
        <end position="200"/>
    </location>
</feature>
<geneLocation type="chloroplast" evidence="20"/>
<dbReference type="Pfam" id="PF00361">
    <property type="entry name" value="Proton_antipo_M"/>
    <property type="match status" value="1"/>
</dbReference>
<keyword evidence="11 16" id="KW-1133">Transmembrane helix</keyword>
<dbReference type="PANTHER" id="PTHR42829">
    <property type="entry name" value="NADH-UBIQUINONE OXIDOREDUCTASE CHAIN 5"/>
    <property type="match status" value="1"/>
</dbReference>
<dbReference type="InterPro" id="IPR001750">
    <property type="entry name" value="ND/Mrp_TM"/>
</dbReference>
<evidence type="ECO:0000256" key="16">
    <source>
        <dbReference type="RuleBase" id="RU364062"/>
    </source>
</evidence>
<feature type="transmembrane region" description="Helical" evidence="16">
    <location>
        <begin position="41"/>
        <end position="60"/>
    </location>
</feature>
<evidence type="ECO:0000259" key="18">
    <source>
        <dbReference type="Pfam" id="PF00662"/>
    </source>
</evidence>
<feature type="transmembrane region" description="Helical" evidence="16">
    <location>
        <begin position="221"/>
        <end position="239"/>
    </location>
</feature>
<evidence type="ECO:0000256" key="6">
    <source>
        <dbReference type="ARBA" id="ARBA00022692"/>
    </source>
</evidence>
<reference evidence="20" key="1">
    <citation type="submission" date="2019-03" db="EMBL/GenBank/DDBJ databases">
        <title>The complete chloroplast genome of Riccia fluitans L. (Ricciaceae, Marchantiophyta).</title>
        <authorList>
            <person name="Kwon W."/>
            <person name="Min J."/>
            <person name="Park J."/>
        </authorList>
    </citation>
    <scope>NUCLEOTIDE SEQUENCE</scope>
</reference>
<evidence type="ECO:0000256" key="5">
    <source>
        <dbReference type="ARBA" id="ARBA00018648"/>
    </source>
</evidence>
<evidence type="ECO:0000256" key="14">
    <source>
        <dbReference type="ARBA" id="ARBA00047726"/>
    </source>
</evidence>
<feature type="transmembrane region" description="Helical" evidence="16">
    <location>
        <begin position="530"/>
        <end position="547"/>
    </location>
</feature>
<dbReference type="AlphaFoldDB" id="A0A4P8UAS4"/>
<evidence type="ECO:0000256" key="7">
    <source>
        <dbReference type="ARBA" id="ARBA00022719"/>
    </source>
</evidence>
<evidence type="ECO:0000256" key="8">
    <source>
        <dbReference type="ARBA" id="ARBA00022857"/>
    </source>
</evidence>
<dbReference type="GO" id="GO:0015990">
    <property type="term" value="P:electron transport coupled proton transport"/>
    <property type="evidence" value="ECO:0007669"/>
    <property type="project" value="TreeGrafter"/>
</dbReference>
<feature type="domain" description="NADH:ubiquinone/plastoquinone oxidoreductase chloroplast chain 5 C-terminal" evidence="19">
    <location>
        <begin position="487"/>
        <end position="643"/>
    </location>
</feature>
<comment type="catalytic activity">
    <reaction evidence="14 16">
        <text>a plastoquinone + NADPH + (n+1) H(+)(in) = a plastoquinol + NADP(+) + n H(+)(out)</text>
        <dbReference type="Rhea" id="RHEA:42612"/>
        <dbReference type="Rhea" id="RHEA-COMP:9561"/>
        <dbReference type="Rhea" id="RHEA-COMP:9562"/>
        <dbReference type="ChEBI" id="CHEBI:15378"/>
        <dbReference type="ChEBI" id="CHEBI:17757"/>
        <dbReference type="ChEBI" id="CHEBI:57783"/>
        <dbReference type="ChEBI" id="CHEBI:58349"/>
        <dbReference type="ChEBI" id="CHEBI:62192"/>
    </reaction>
</comment>
<keyword evidence="13 16" id="KW-0472">Membrane</keyword>
<dbReference type="NCBIfam" id="NF005141">
    <property type="entry name" value="PRK06590.1"/>
    <property type="match status" value="1"/>
</dbReference>
<feature type="transmembrane region" description="Helical" evidence="16">
    <location>
        <begin position="599"/>
        <end position="616"/>
    </location>
</feature>
<dbReference type="InterPro" id="IPR002128">
    <property type="entry name" value="NADH_UbQ_OxRdtase_chlpt_su5_C"/>
</dbReference>
<sequence length="676" mass="77577">MELIFQNVWLVPFFPFLASILLGLGLFFFPRSIKKFRRICSFLSITFLSIGMLLSFYFFWQQITGSPIHRYLWSWIVYKNIILEIGYLLDPLTSIMLVLVTTVAVMVMIYSDNYMFYDEGYIKFFCYLSLFTASMLGLILSPNLLQVYVFWELVGMCSYLLIGFWFTRPSAANACQKAFVTNRIGDFGLLLGILGFYWITGSFDFQQLSKRFFELLNSNQINLIFSTCCALFLFLGPVAKSAQFPLHIWLPDAMEGPTPISALIHAATMVAAGIFLVARMFPLFQMLPFVMIIISWIGAITALLGATIALAQKDLKKGLAYSTMSQLGYMMLALGIGSYKAGLFHLITHAYSKALLFLGSGSVIHSMEPIVGYHPNKSQNMIFMGGLRQYMPITAISFLFGTLSLCGIPPFACFWSKDEILVNSWLYLPVLGSIAFFTASLTAFYMFRIYFLTFEGDFRGHFYNDSKKLSSISIWGNLTFDEEQYKLEKKPFLYPKEASNIMLFPLIILTIPTLFIGFLGIVFQENKMNFDFLSYCLTLSLNSFNYINSENFLEFLLNSLPSIIIAFFGILIVFYLYGPTNNLYLKKNNQKIVKNRSNIDVIFFNFFSFIYNWSYYRGYIDGFYDFVFVKSLRFLVRIISFMDRWIIDGIINGIGIFSFFGGETLKYLEGGRRGFD</sequence>
<organism evidence="20">
    <name type="scientific">Riccia fluitans</name>
    <dbReference type="NCBI Taxonomy" id="41844"/>
    <lineage>
        <taxon>Eukaryota</taxon>
        <taxon>Viridiplantae</taxon>
        <taxon>Streptophyta</taxon>
        <taxon>Embryophyta</taxon>
        <taxon>Marchantiophyta</taxon>
        <taxon>Marchantiopsida</taxon>
        <taxon>Marchantiidae</taxon>
        <taxon>Marchantiales</taxon>
        <taxon>Ricciaceae</taxon>
        <taxon>Riccia</taxon>
    </lineage>
</organism>
<evidence type="ECO:0000313" key="20">
    <source>
        <dbReference type="EMBL" id="QCR64575.1"/>
    </source>
</evidence>
<evidence type="ECO:0000256" key="9">
    <source>
        <dbReference type="ARBA" id="ARBA00022957"/>
    </source>
</evidence>
<feature type="domain" description="NADH-Ubiquinone oxidoreductase (complex I) chain 5 N-terminal" evidence="18">
    <location>
        <begin position="75"/>
        <end position="125"/>
    </location>
</feature>
<evidence type="ECO:0000256" key="13">
    <source>
        <dbReference type="ARBA" id="ARBA00023136"/>
    </source>
</evidence>
<evidence type="ECO:0000256" key="2">
    <source>
        <dbReference type="ARBA" id="ARBA00004454"/>
    </source>
</evidence>
<dbReference type="InterPro" id="IPR018393">
    <property type="entry name" value="NADHpl_OxRdtase_5_subgr"/>
</dbReference>
<dbReference type="GO" id="GO:0008137">
    <property type="term" value="F:NADH dehydrogenase (ubiquinone) activity"/>
    <property type="evidence" value="ECO:0007669"/>
    <property type="project" value="InterPro"/>
</dbReference>
<keyword evidence="12 16" id="KW-0520">NAD</keyword>
<feature type="transmembrane region" description="Helical" evidence="16">
    <location>
        <begin position="501"/>
        <end position="523"/>
    </location>
</feature>
<feature type="transmembrane region" description="Helical" evidence="16">
    <location>
        <begin position="96"/>
        <end position="115"/>
    </location>
</feature>
<feature type="transmembrane region" description="Helical" evidence="16">
    <location>
        <begin position="6"/>
        <end position="29"/>
    </location>
</feature>
<keyword evidence="8 16" id="KW-0521">NADP</keyword>
<protein>
    <recommendedName>
        <fullName evidence="5 16">NAD(P)H-quinone oxidoreductase subunit 5, chloroplastic</fullName>
        <ecNumber evidence="16">7.1.1.-</ecNumber>
    </recommendedName>
    <alternativeName>
        <fullName evidence="16">NADH-plastoquinone oxidoreductase subunit 5</fullName>
    </alternativeName>
</protein>
<dbReference type="Pfam" id="PF01010">
    <property type="entry name" value="Proton_antipo_C"/>
    <property type="match status" value="1"/>
</dbReference>
<keyword evidence="9 16" id="KW-0618">Plastoquinone</keyword>
<feature type="transmembrane region" description="Helical" evidence="16">
    <location>
        <begin position="559"/>
        <end position="578"/>
    </location>
</feature>
<dbReference type="InterPro" id="IPR001516">
    <property type="entry name" value="Proton_antipo_N"/>
</dbReference>
<comment type="subunit">
    <text evidence="4 16">NDH is composed of at least 16 different subunits, 5 of which are encoded in the nucleus.</text>
</comment>
<dbReference type="GO" id="GO:0042773">
    <property type="term" value="P:ATP synthesis coupled electron transport"/>
    <property type="evidence" value="ECO:0007669"/>
    <property type="project" value="InterPro"/>
</dbReference>
<dbReference type="PRINTS" id="PR01435">
    <property type="entry name" value="NPOXDRDTASE5"/>
</dbReference>
<evidence type="ECO:0000256" key="11">
    <source>
        <dbReference type="ARBA" id="ARBA00022989"/>
    </source>
</evidence>